<comment type="caution">
    <text evidence="2">The sequence shown here is derived from an EMBL/GenBank/DDBJ whole genome shotgun (WGS) entry which is preliminary data.</text>
</comment>
<proteinExistence type="predicted"/>
<keyword evidence="1" id="KW-1133">Transmembrane helix</keyword>
<protein>
    <recommendedName>
        <fullName evidence="4">Transmembrane protein</fullName>
    </recommendedName>
</protein>
<dbReference type="Proteomes" id="UP001459277">
    <property type="component" value="Unassembled WGS sequence"/>
</dbReference>
<organism evidence="2 3">
    <name type="scientific">Lithocarpus litseifolius</name>
    <dbReference type="NCBI Taxonomy" id="425828"/>
    <lineage>
        <taxon>Eukaryota</taxon>
        <taxon>Viridiplantae</taxon>
        <taxon>Streptophyta</taxon>
        <taxon>Embryophyta</taxon>
        <taxon>Tracheophyta</taxon>
        <taxon>Spermatophyta</taxon>
        <taxon>Magnoliopsida</taxon>
        <taxon>eudicotyledons</taxon>
        <taxon>Gunneridae</taxon>
        <taxon>Pentapetalae</taxon>
        <taxon>rosids</taxon>
        <taxon>fabids</taxon>
        <taxon>Fagales</taxon>
        <taxon>Fagaceae</taxon>
        <taxon>Lithocarpus</taxon>
    </lineage>
</organism>
<keyword evidence="1" id="KW-0472">Membrane</keyword>
<accession>A0AAW2C8G6</accession>
<gene>
    <name evidence="2" type="ORF">SO802_023794</name>
</gene>
<feature type="transmembrane region" description="Helical" evidence="1">
    <location>
        <begin position="12"/>
        <end position="32"/>
    </location>
</feature>
<evidence type="ECO:0000313" key="3">
    <source>
        <dbReference type="Proteomes" id="UP001459277"/>
    </source>
</evidence>
<keyword evidence="3" id="KW-1185">Reference proteome</keyword>
<evidence type="ECO:0000313" key="2">
    <source>
        <dbReference type="EMBL" id="KAK9994091.1"/>
    </source>
</evidence>
<dbReference type="AlphaFoldDB" id="A0AAW2C8G6"/>
<reference evidence="2 3" key="1">
    <citation type="submission" date="2024-01" db="EMBL/GenBank/DDBJ databases">
        <title>A telomere-to-telomere, gap-free genome of sweet tea (Lithocarpus litseifolius).</title>
        <authorList>
            <person name="Zhou J."/>
        </authorList>
    </citation>
    <scope>NUCLEOTIDE SEQUENCE [LARGE SCALE GENOMIC DNA]</scope>
    <source>
        <strain evidence="2">Zhou-2022a</strain>
        <tissue evidence="2">Leaf</tissue>
    </source>
</reference>
<sequence length="80" mass="8071">MDVVVGVVGRFVAVGMGFDWVVGCCGGGGLLIRPWVALDLVGQLMAVGMGWCGSVGGGVCGLVVGFWAAIASEPAYGVYF</sequence>
<feature type="transmembrane region" description="Helical" evidence="1">
    <location>
        <begin position="44"/>
        <end position="70"/>
    </location>
</feature>
<evidence type="ECO:0000256" key="1">
    <source>
        <dbReference type="SAM" id="Phobius"/>
    </source>
</evidence>
<name>A0AAW2C8G6_9ROSI</name>
<evidence type="ECO:0008006" key="4">
    <source>
        <dbReference type="Google" id="ProtNLM"/>
    </source>
</evidence>
<dbReference type="EMBL" id="JAZDWU010000008">
    <property type="protein sequence ID" value="KAK9994091.1"/>
    <property type="molecule type" value="Genomic_DNA"/>
</dbReference>
<keyword evidence="1" id="KW-0812">Transmembrane</keyword>